<dbReference type="HOGENOM" id="CLU_003608_0_0_1"/>
<dbReference type="InterPro" id="IPR005135">
    <property type="entry name" value="Endo/exonuclease/phosphatase"/>
</dbReference>
<dbReference type="EMBL" id="KN840441">
    <property type="protein sequence ID" value="KIP12157.1"/>
    <property type="molecule type" value="Genomic_DNA"/>
</dbReference>
<gene>
    <name evidence="2" type="ORF">PHLGIDRAFT_27541</name>
</gene>
<dbReference type="Pfam" id="PF03372">
    <property type="entry name" value="Exo_endo_phos"/>
    <property type="match status" value="1"/>
</dbReference>
<dbReference type="AlphaFoldDB" id="A0A0C3SDU4"/>
<protein>
    <recommendedName>
        <fullName evidence="1">Endonuclease/exonuclease/phosphatase domain-containing protein</fullName>
    </recommendedName>
</protein>
<dbReference type="STRING" id="745531.A0A0C3SDU4"/>
<dbReference type="PANTHER" id="PTHR42834">
    <property type="entry name" value="ENDONUCLEASE/EXONUCLEASE/PHOSPHATASE FAMILY PROTEIN (AFU_ORTHOLOGUE AFUA_3G09210)"/>
    <property type="match status" value="1"/>
</dbReference>
<evidence type="ECO:0000313" key="3">
    <source>
        <dbReference type="Proteomes" id="UP000053257"/>
    </source>
</evidence>
<dbReference type="PANTHER" id="PTHR42834:SF1">
    <property type="entry name" value="ENDONUCLEASE_EXONUCLEASE_PHOSPHATASE FAMILY PROTEIN (AFU_ORTHOLOGUE AFUA_3G09210)"/>
    <property type="match status" value="1"/>
</dbReference>
<dbReference type="Gene3D" id="3.60.10.10">
    <property type="entry name" value="Endonuclease/exonuclease/phosphatase"/>
    <property type="match status" value="1"/>
</dbReference>
<evidence type="ECO:0000259" key="1">
    <source>
        <dbReference type="Pfam" id="PF03372"/>
    </source>
</evidence>
<sequence length="628" mass="68034">MTVRCEQVEGADITDIQGPAYQSPLAGQVVDNVTGVVVAKDRYGLWLVGEPSPDPRVSNGLRVYGVTALRSANVGDLISVSGRVAEYRSPFRPNDLLLTELERPSKLRVLSSGHELSPVVLGRDRIPPIAPLSTFDTGDDGWLSIPNNASLLEAANATLQPDKYGLDFWESLEGQLVTIEHPTALGFPDMFGSFWVHGDWPVSGKNQRGGLSIILGDDEKPVAHSEAILIGKPMDRSRSPRTTMGMNLSSIIGVVAYQFGYYSILPLTAPTIVSVPDEEVQPAPISSSEDPCELTLGDYNVENMTPRSRHIPKVADHIANYLNTPDIIFVQEISDDSGSANDGVVSANKTLSALVKAIAHASGGVKYDFVNIPPVNNMDGGKPGSNIRVAYLWRPDKLSLVSGIPIGNATQAVEVLTVSAGQLTLSLNPGRIDPLNVAWEETRKPVAALWRTPAGQQLFTVNVHLSSKRDSSSAHGDARPPVNGHADRRSLQVEVVSNFVRTVLAYDQNASVILGGDMNEFVQTRSVFSNLTGVLYDVNEVSGVEPVERYTYVYEQHTQEIDHILVSGAVARRGTEVEHVHVNTWAASTSERASDHDPTVAKIRVCDYNTLQAPLDNLDVSQATFVAW</sequence>
<accession>A0A0C3SDU4</accession>
<keyword evidence="3" id="KW-1185">Reference proteome</keyword>
<organism evidence="2 3">
    <name type="scientific">Phlebiopsis gigantea (strain 11061_1 CR5-6)</name>
    <name type="common">White-rot fungus</name>
    <name type="synonym">Peniophora gigantea</name>
    <dbReference type="NCBI Taxonomy" id="745531"/>
    <lineage>
        <taxon>Eukaryota</taxon>
        <taxon>Fungi</taxon>
        <taxon>Dikarya</taxon>
        <taxon>Basidiomycota</taxon>
        <taxon>Agaricomycotina</taxon>
        <taxon>Agaricomycetes</taxon>
        <taxon>Polyporales</taxon>
        <taxon>Phanerochaetaceae</taxon>
        <taxon>Phlebiopsis</taxon>
    </lineage>
</organism>
<feature type="domain" description="Endonuclease/exonuclease/phosphatase" evidence="1">
    <location>
        <begin position="299"/>
        <end position="596"/>
    </location>
</feature>
<dbReference type="OrthoDB" id="47488at2759"/>
<dbReference type="InterPro" id="IPR036691">
    <property type="entry name" value="Endo/exonu/phosph_ase_sf"/>
</dbReference>
<dbReference type="GO" id="GO:0003824">
    <property type="term" value="F:catalytic activity"/>
    <property type="evidence" value="ECO:0007669"/>
    <property type="project" value="InterPro"/>
</dbReference>
<name>A0A0C3SDU4_PHLG1</name>
<reference evidence="2 3" key="1">
    <citation type="journal article" date="2014" name="PLoS Genet.">
        <title>Analysis of the Phlebiopsis gigantea genome, transcriptome and secretome provides insight into its pioneer colonization strategies of wood.</title>
        <authorList>
            <person name="Hori C."/>
            <person name="Ishida T."/>
            <person name="Igarashi K."/>
            <person name="Samejima M."/>
            <person name="Suzuki H."/>
            <person name="Master E."/>
            <person name="Ferreira P."/>
            <person name="Ruiz-Duenas F.J."/>
            <person name="Held B."/>
            <person name="Canessa P."/>
            <person name="Larrondo L.F."/>
            <person name="Schmoll M."/>
            <person name="Druzhinina I.S."/>
            <person name="Kubicek C.P."/>
            <person name="Gaskell J.A."/>
            <person name="Kersten P."/>
            <person name="St John F."/>
            <person name="Glasner J."/>
            <person name="Sabat G."/>
            <person name="Splinter BonDurant S."/>
            <person name="Syed K."/>
            <person name="Yadav J."/>
            <person name="Mgbeahuruike A.C."/>
            <person name="Kovalchuk A."/>
            <person name="Asiegbu F.O."/>
            <person name="Lackner G."/>
            <person name="Hoffmeister D."/>
            <person name="Rencoret J."/>
            <person name="Gutierrez A."/>
            <person name="Sun H."/>
            <person name="Lindquist E."/>
            <person name="Barry K."/>
            <person name="Riley R."/>
            <person name="Grigoriev I.V."/>
            <person name="Henrissat B."/>
            <person name="Kues U."/>
            <person name="Berka R.M."/>
            <person name="Martinez A.T."/>
            <person name="Covert S.F."/>
            <person name="Blanchette R.A."/>
            <person name="Cullen D."/>
        </authorList>
    </citation>
    <scope>NUCLEOTIDE SEQUENCE [LARGE SCALE GENOMIC DNA]</scope>
    <source>
        <strain evidence="2 3">11061_1 CR5-6</strain>
    </source>
</reference>
<dbReference type="Proteomes" id="UP000053257">
    <property type="component" value="Unassembled WGS sequence"/>
</dbReference>
<proteinExistence type="predicted"/>
<evidence type="ECO:0000313" key="2">
    <source>
        <dbReference type="EMBL" id="KIP12157.1"/>
    </source>
</evidence>
<dbReference type="SUPFAM" id="SSF56219">
    <property type="entry name" value="DNase I-like"/>
    <property type="match status" value="1"/>
</dbReference>